<reference evidence="1" key="1">
    <citation type="submission" date="2016-11" db="EMBL/GenBank/DDBJ databases">
        <title>The genome of Nicotiana attenuata.</title>
        <authorList>
            <person name="Xu S."/>
            <person name="Brockmoeller T."/>
            <person name="Gaquerel E."/>
            <person name="Navarro A."/>
            <person name="Kuhl H."/>
            <person name="Gase K."/>
            <person name="Ling Z."/>
            <person name="Zhou W."/>
            <person name="Kreitzer C."/>
            <person name="Stanke M."/>
            <person name="Tang H."/>
            <person name="Lyons E."/>
            <person name="Pandey P."/>
            <person name="Pandey S.P."/>
            <person name="Timmermann B."/>
            <person name="Baldwin I.T."/>
        </authorList>
    </citation>
    <scope>NUCLEOTIDE SEQUENCE [LARGE SCALE GENOMIC DNA]</scope>
    <source>
        <strain evidence="1">UT</strain>
    </source>
</reference>
<proteinExistence type="predicted"/>
<accession>A0A1J6JJA0</accession>
<organism evidence="1 2">
    <name type="scientific">Nicotiana attenuata</name>
    <name type="common">Coyote tobacco</name>
    <dbReference type="NCBI Taxonomy" id="49451"/>
    <lineage>
        <taxon>Eukaryota</taxon>
        <taxon>Viridiplantae</taxon>
        <taxon>Streptophyta</taxon>
        <taxon>Embryophyta</taxon>
        <taxon>Tracheophyta</taxon>
        <taxon>Spermatophyta</taxon>
        <taxon>Magnoliopsida</taxon>
        <taxon>eudicotyledons</taxon>
        <taxon>Gunneridae</taxon>
        <taxon>Pentapetalae</taxon>
        <taxon>asterids</taxon>
        <taxon>lamiids</taxon>
        <taxon>Solanales</taxon>
        <taxon>Solanaceae</taxon>
        <taxon>Nicotianoideae</taxon>
        <taxon>Nicotianeae</taxon>
        <taxon>Nicotiana</taxon>
    </lineage>
</organism>
<dbReference type="EMBL" id="MJEQ01037183">
    <property type="protein sequence ID" value="OIT07017.1"/>
    <property type="molecule type" value="Genomic_DNA"/>
</dbReference>
<protein>
    <submittedName>
        <fullName evidence="1">Uncharacterized protein</fullName>
    </submittedName>
</protein>
<evidence type="ECO:0000313" key="1">
    <source>
        <dbReference type="EMBL" id="OIT07017.1"/>
    </source>
</evidence>
<dbReference type="Gramene" id="OIT07017">
    <property type="protein sequence ID" value="OIT07017"/>
    <property type="gene ID" value="A4A49_53888"/>
</dbReference>
<dbReference type="AlphaFoldDB" id="A0A1J6JJA0"/>
<name>A0A1J6JJA0_NICAT</name>
<gene>
    <name evidence="1" type="ORF">A4A49_53888</name>
</gene>
<dbReference type="Proteomes" id="UP000187609">
    <property type="component" value="Unassembled WGS sequence"/>
</dbReference>
<comment type="caution">
    <text evidence="1">The sequence shown here is derived from an EMBL/GenBank/DDBJ whole genome shotgun (WGS) entry which is preliminary data.</text>
</comment>
<sequence length="97" mass="11078">MLPMESYSLNKTFNFSYVSVSINSKLLCLLPSFVNLEFIVQECQTWVHLEIVSITIGSKLPHGHGMLTNRSILLIEVNTSIILTFKVYCCQISFNYI</sequence>
<evidence type="ECO:0000313" key="2">
    <source>
        <dbReference type="Proteomes" id="UP000187609"/>
    </source>
</evidence>
<keyword evidence="2" id="KW-1185">Reference proteome</keyword>